<dbReference type="EnsemblPlants" id="novel_model_4527_5bd9a17a">
    <property type="protein sequence ID" value="cds.novel_model_4527_5bd9a17a"/>
    <property type="gene ID" value="novel_gene_2372_5bd9a17a"/>
</dbReference>
<dbReference type="AlphaFoldDB" id="A0A803R357"/>
<reference evidence="1" key="2">
    <citation type="submission" date="2021-03" db="UniProtKB">
        <authorList>
            <consortium name="EnsemblPlants"/>
        </authorList>
    </citation>
    <scope>IDENTIFICATION</scope>
</reference>
<sequence>MANTIESSLLKLFFNALSSPTLQKIAQLWDLKNDVAELQRCLATASEEEEEEEDYDFNGELRLIKAYEAEDMLHSLTIIAGKLIDDSGTNRRPIS</sequence>
<protein>
    <submittedName>
        <fullName evidence="1">Uncharacterized protein</fullName>
    </submittedName>
</protein>
<accession>A0A803R357</accession>
<evidence type="ECO:0000313" key="2">
    <source>
        <dbReference type="Proteomes" id="UP000596661"/>
    </source>
</evidence>
<organism evidence="1 2">
    <name type="scientific">Cannabis sativa</name>
    <name type="common">Hemp</name>
    <name type="synonym">Marijuana</name>
    <dbReference type="NCBI Taxonomy" id="3483"/>
    <lineage>
        <taxon>Eukaryota</taxon>
        <taxon>Viridiplantae</taxon>
        <taxon>Streptophyta</taxon>
        <taxon>Embryophyta</taxon>
        <taxon>Tracheophyta</taxon>
        <taxon>Spermatophyta</taxon>
        <taxon>Magnoliopsida</taxon>
        <taxon>eudicotyledons</taxon>
        <taxon>Gunneridae</taxon>
        <taxon>Pentapetalae</taxon>
        <taxon>rosids</taxon>
        <taxon>fabids</taxon>
        <taxon>Rosales</taxon>
        <taxon>Cannabaceae</taxon>
        <taxon>Cannabis</taxon>
    </lineage>
</organism>
<dbReference type="Proteomes" id="UP000596661">
    <property type="component" value="Chromosome 6"/>
</dbReference>
<reference evidence="1" key="1">
    <citation type="submission" date="2018-11" db="EMBL/GenBank/DDBJ databases">
        <authorList>
            <person name="Grassa J C."/>
        </authorList>
    </citation>
    <scope>NUCLEOTIDE SEQUENCE [LARGE SCALE GENOMIC DNA]</scope>
</reference>
<keyword evidence="2" id="KW-1185">Reference proteome</keyword>
<evidence type="ECO:0000313" key="1">
    <source>
        <dbReference type="EnsemblPlants" id="cds.novel_model_4527_5bd9a17a"/>
    </source>
</evidence>
<proteinExistence type="predicted"/>
<name>A0A803R357_CANSA</name>
<dbReference type="Gramene" id="novel_model_4527_5bd9a17a">
    <property type="protein sequence ID" value="cds.novel_model_4527_5bd9a17a"/>
    <property type="gene ID" value="novel_gene_2372_5bd9a17a"/>
</dbReference>
<dbReference type="EMBL" id="UZAU01000556">
    <property type="status" value="NOT_ANNOTATED_CDS"/>
    <property type="molecule type" value="Genomic_DNA"/>
</dbReference>